<feature type="transmembrane region" description="Helical" evidence="1">
    <location>
        <begin position="188"/>
        <end position="208"/>
    </location>
</feature>
<feature type="transmembrane region" description="Helical" evidence="1">
    <location>
        <begin position="107"/>
        <end position="124"/>
    </location>
</feature>
<evidence type="ECO:0000313" key="2">
    <source>
        <dbReference type="EMBL" id="KAF3590217.1"/>
    </source>
</evidence>
<name>A0ABQ7DZI4_BRACR</name>
<proteinExistence type="predicted"/>
<feature type="transmembrane region" description="Helical" evidence="1">
    <location>
        <begin position="305"/>
        <end position="325"/>
    </location>
</feature>
<sequence>MNMARTGIVHRFLSPTYLFPSFSSRVVVEQACLRPGQRWRRVPAFRGPLFRFPFPTFLPLHLLFPLRYARRRGLGFWRQRVLHSRVAFSPVVSSLSVGALARRTRGWWLAAVGFLGVIGLDWGYQFSLRRVWVLFLPCCVPVDLIITAASCGFEHAVAACLASSPSVLLSAVSNLVLDLSLLVDSSLVLVGVRGFWSGCALVLIPVFAEACDGSSSNNFSSSVLVGYGCVVVLVSLTATSSVCFSLTSQRYIGLLKSLCGGVRGGCVRDGLRWAIIFKSGSSEKPKLLSFRLSVKLGSSFCGKRMVRTWLSLPTAVVIVVSAFPVDT</sequence>
<feature type="transmembrane region" description="Helical" evidence="1">
    <location>
        <begin position="131"/>
        <end position="150"/>
    </location>
</feature>
<comment type="caution">
    <text evidence="2">The sequence shown here is derived from an EMBL/GenBank/DDBJ whole genome shotgun (WGS) entry which is preliminary data.</text>
</comment>
<keyword evidence="1" id="KW-1133">Transmembrane helix</keyword>
<organism evidence="2 3">
    <name type="scientific">Brassica cretica</name>
    <name type="common">Mustard</name>
    <dbReference type="NCBI Taxonomy" id="69181"/>
    <lineage>
        <taxon>Eukaryota</taxon>
        <taxon>Viridiplantae</taxon>
        <taxon>Streptophyta</taxon>
        <taxon>Embryophyta</taxon>
        <taxon>Tracheophyta</taxon>
        <taxon>Spermatophyta</taxon>
        <taxon>Magnoliopsida</taxon>
        <taxon>eudicotyledons</taxon>
        <taxon>Gunneridae</taxon>
        <taxon>Pentapetalae</taxon>
        <taxon>rosids</taxon>
        <taxon>malvids</taxon>
        <taxon>Brassicales</taxon>
        <taxon>Brassicaceae</taxon>
        <taxon>Brassiceae</taxon>
        <taxon>Brassica</taxon>
    </lineage>
</organism>
<evidence type="ECO:0000313" key="3">
    <source>
        <dbReference type="Proteomes" id="UP000266723"/>
    </source>
</evidence>
<dbReference type="EMBL" id="QGKV02000299">
    <property type="protein sequence ID" value="KAF3590217.1"/>
    <property type="molecule type" value="Genomic_DNA"/>
</dbReference>
<keyword evidence="1" id="KW-0812">Transmembrane</keyword>
<protein>
    <recommendedName>
        <fullName evidence="4">Transmembrane protein</fullName>
    </recommendedName>
</protein>
<feature type="transmembrane region" description="Helical" evidence="1">
    <location>
        <begin position="224"/>
        <end position="246"/>
    </location>
</feature>
<reference evidence="2 3" key="1">
    <citation type="journal article" date="2020" name="BMC Genomics">
        <title>Intraspecific diversification of the crop wild relative Brassica cretica Lam. using demographic model selection.</title>
        <authorList>
            <person name="Kioukis A."/>
            <person name="Michalopoulou V.A."/>
            <person name="Briers L."/>
            <person name="Pirintsos S."/>
            <person name="Studholme D.J."/>
            <person name="Pavlidis P."/>
            <person name="Sarris P.F."/>
        </authorList>
    </citation>
    <scope>NUCLEOTIDE SEQUENCE [LARGE SCALE GENOMIC DNA]</scope>
    <source>
        <strain evidence="3">cv. PFS-1207/04</strain>
    </source>
</reference>
<dbReference type="Proteomes" id="UP000266723">
    <property type="component" value="Unassembled WGS sequence"/>
</dbReference>
<feature type="transmembrane region" description="Helical" evidence="1">
    <location>
        <begin position="49"/>
        <end position="69"/>
    </location>
</feature>
<feature type="transmembrane region" description="Helical" evidence="1">
    <location>
        <begin position="156"/>
        <end position="176"/>
    </location>
</feature>
<keyword evidence="1" id="KW-0472">Membrane</keyword>
<evidence type="ECO:0000256" key="1">
    <source>
        <dbReference type="SAM" id="Phobius"/>
    </source>
</evidence>
<gene>
    <name evidence="2" type="ORF">DY000_02023434</name>
</gene>
<evidence type="ECO:0008006" key="4">
    <source>
        <dbReference type="Google" id="ProtNLM"/>
    </source>
</evidence>
<accession>A0ABQ7DZI4</accession>
<keyword evidence="3" id="KW-1185">Reference proteome</keyword>